<accession>A0A8T2LAT3</accession>
<comment type="similarity">
    <text evidence="2">Belongs to the TALE/IRO homeobox family.</text>
</comment>
<dbReference type="Proteomes" id="UP000752171">
    <property type="component" value="Unassembled WGS sequence"/>
</dbReference>
<dbReference type="PANTHER" id="PTHR11211">
    <property type="entry name" value="IROQUOIS-CLASS HOMEODOMAIN PROTEIN IRX"/>
    <property type="match status" value="1"/>
</dbReference>
<dbReference type="InterPro" id="IPR003893">
    <property type="entry name" value="Iroquois_homeo"/>
</dbReference>
<evidence type="ECO:0000313" key="9">
    <source>
        <dbReference type="EMBL" id="KAG9269108.1"/>
    </source>
</evidence>
<feature type="DNA-binding region" description="Homeobox" evidence="6">
    <location>
        <begin position="87"/>
        <end position="149"/>
    </location>
</feature>
<evidence type="ECO:0000256" key="7">
    <source>
        <dbReference type="SAM" id="MobiDB-lite"/>
    </source>
</evidence>
<dbReference type="GO" id="GO:0000981">
    <property type="term" value="F:DNA-binding transcription factor activity, RNA polymerase II-specific"/>
    <property type="evidence" value="ECO:0007669"/>
    <property type="project" value="InterPro"/>
</dbReference>
<feature type="region of interest" description="Disordered" evidence="7">
    <location>
        <begin position="209"/>
        <end position="245"/>
    </location>
</feature>
<evidence type="ECO:0000256" key="6">
    <source>
        <dbReference type="PROSITE-ProRule" id="PRU00108"/>
    </source>
</evidence>
<comment type="subcellular location">
    <subcellularLocation>
        <location evidence="1 6">Nucleus</location>
    </subcellularLocation>
</comment>
<feature type="compositionally biased region" description="Acidic residues" evidence="7">
    <location>
        <begin position="160"/>
        <end position="175"/>
    </location>
</feature>
<dbReference type="CDD" id="cd00086">
    <property type="entry name" value="homeodomain"/>
    <property type="match status" value="1"/>
</dbReference>
<feature type="domain" description="Homeobox" evidence="8">
    <location>
        <begin position="85"/>
        <end position="148"/>
    </location>
</feature>
<feature type="compositionally biased region" description="Basic and acidic residues" evidence="7">
    <location>
        <begin position="229"/>
        <end position="238"/>
    </location>
</feature>
<keyword evidence="3 6" id="KW-0238">DNA-binding</keyword>
<organism evidence="9 10">
    <name type="scientific">Astyanax mexicanus</name>
    <name type="common">Blind cave fish</name>
    <name type="synonym">Astyanax fasciatus mexicanus</name>
    <dbReference type="NCBI Taxonomy" id="7994"/>
    <lineage>
        <taxon>Eukaryota</taxon>
        <taxon>Metazoa</taxon>
        <taxon>Chordata</taxon>
        <taxon>Craniata</taxon>
        <taxon>Vertebrata</taxon>
        <taxon>Euteleostomi</taxon>
        <taxon>Actinopterygii</taxon>
        <taxon>Neopterygii</taxon>
        <taxon>Teleostei</taxon>
        <taxon>Ostariophysi</taxon>
        <taxon>Characiformes</taxon>
        <taxon>Characoidei</taxon>
        <taxon>Acestrorhamphidae</taxon>
        <taxon>Acestrorhamphinae</taxon>
        <taxon>Astyanax</taxon>
    </lineage>
</organism>
<dbReference type="OrthoDB" id="5399138at2759"/>
<dbReference type="SMART" id="SM00389">
    <property type="entry name" value="HOX"/>
    <property type="match status" value="1"/>
</dbReference>
<name>A0A8T2LAT3_ASTMX</name>
<dbReference type="Gene3D" id="1.10.10.60">
    <property type="entry name" value="Homeodomain-like"/>
    <property type="match status" value="1"/>
</dbReference>
<dbReference type="InterPro" id="IPR009057">
    <property type="entry name" value="Homeodomain-like_sf"/>
</dbReference>
<keyword evidence="5 6" id="KW-0539">Nucleus</keyword>
<keyword evidence="4 6" id="KW-0371">Homeobox</keyword>
<comment type="caution">
    <text evidence="9">The sequence shown here is derived from an EMBL/GenBank/DDBJ whole genome shotgun (WGS) entry which is preliminary data.</text>
</comment>
<dbReference type="FunFam" id="1.10.10.60:FF:000003">
    <property type="entry name" value="Iroquois-class homeobox protein IRX"/>
    <property type="match status" value="1"/>
</dbReference>
<dbReference type="SUPFAM" id="SSF46689">
    <property type="entry name" value="Homeodomain-like"/>
    <property type="match status" value="1"/>
</dbReference>
<evidence type="ECO:0000256" key="3">
    <source>
        <dbReference type="ARBA" id="ARBA00023125"/>
    </source>
</evidence>
<dbReference type="EMBL" id="JAICCE010000013">
    <property type="protein sequence ID" value="KAG9269108.1"/>
    <property type="molecule type" value="Genomic_DNA"/>
</dbReference>
<evidence type="ECO:0000256" key="2">
    <source>
        <dbReference type="ARBA" id="ARBA00008446"/>
    </source>
</evidence>
<dbReference type="InterPro" id="IPR017970">
    <property type="entry name" value="Homeobox_CS"/>
</dbReference>
<dbReference type="GO" id="GO:0030182">
    <property type="term" value="P:neuron differentiation"/>
    <property type="evidence" value="ECO:0007669"/>
    <property type="project" value="TreeGrafter"/>
</dbReference>
<dbReference type="GO" id="GO:0000978">
    <property type="term" value="F:RNA polymerase II cis-regulatory region sequence-specific DNA binding"/>
    <property type="evidence" value="ECO:0007669"/>
    <property type="project" value="TreeGrafter"/>
</dbReference>
<dbReference type="Pfam" id="PF05920">
    <property type="entry name" value="Homeobox_KN"/>
    <property type="match status" value="1"/>
</dbReference>
<dbReference type="PROSITE" id="PS50071">
    <property type="entry name" value="HOMEOBOX_2"/>
    <property type="match status" value="1"/>
</dbReference>
<dbReference type="PANTHER" id="PTHR11211:SF41">
    <property type="entry name" value="IROQUOIS HOMEOBOX 7"/>
    <property type="match status" value="1"/>
</dbReference>
<reference evidence="9 10" key="1">
    <citation type="submission" date="2021-07" db="EMBL/GenBank/DDBJ databases">
        <authorList>
            <person name="Imarazene B."/>
            <person name="Zahm M."/>
            <person name="Klopp C."/>
            <person name="Cabau C."/>
            <person name="Beille S."/>
            <person name="Jouanno E."/>
            <person name="Castinel A."/>
            <person name="Lluch J."/>
            <person name="Gil L."/>
            <person name="Kuchtly C."/>
            <person name="Lopez Roques C."/>
            <person name="Donnadieu C."/>
            <person name="Parrinello H."/>
            <person name="Journot L."/>
            <person name="Du K."/>
            <person name="Schartl M."/>
            <person name="Retaux S."/>
            <person name="Guiguen Y."/>
        </authorList>
    </citation>
    <scope>NUCLEOTIDE SEQUENCE [LARGE SCALE GENOMIC DNA]</scope>
    <source>
        <strain evidence="9">Pach_M1</strain>
        <tissue evidence="9">Testis</tissue>
    </source>
</reference>
<evidence type="ECO:0000313" key="10">
    <source>
        <dbReference type="Proteomes" id="UP000752171"/>
    </source>
</evidence>
<dbReference type="SMART" id="SM00548">
    <property type="entry name" value="IRO"/>
    <property type="match status" value="1"/>
</dbReference>
<sequence>MPASATGFGSFFLDRTLPLAAGYQPLLPGPYPSVGGYSFIPLPHPGHMAHMAGSYDLKAASPYPQALLARAAPYYPQYRPAVAAHDPSRAAKVASRESTGALKAWLNEHLKNPYPTKGEKIMLAIVTKMSLTQVSTWFANARRRLKKENRVSWACKGKSDEEEEEEEEGESEEEGSSSQKEPCSEDEESQLEVEAQVVDVEGVVCVGDVEGSSKPEQEQIQRDTSSPVLEKKKSKEECVSPSQQCKDGAEVQKPKIWSLAETATSEPAVKPSDVKVYPSPGPDFGQWWANWASRGGYLPAGYSAQDFLQQSRLHC</sequence>
<gene>
    <name evidence="9" type="primary">IRX1</name>
    <name evidence="9" type="ORF">AMEX_G16091</name>
</gene>
<dbReference type="GO" id="GO:0048468">
    <property type="term" value="P:cell development"/>
    <property type="evidence" value="ECO:0007669"/>
    <property type="project" value="TreeGrafter"/>
</dbReference>
<evidence type="ECO:0000256" key="5">
    <source>
        <dbReference type="ARBA" id="ARBA00023242"/>
    </source>
</evidence>
<feature type="compositionally biased region" description="Basic and acidic residues" evidence="7">
    <location>
        <begin position="211"/>
        <end position="221"/>
    </location>
</feature>
<dbReference type="InterPro" id="IPR001356">
    <property type="entry name" value="HD"/>
</dbReference>
<evidence type="ECO:0000259" key="8">
    <source>
        <dbReference type="PROSITE" id="PS50071"/>
    </source>
</evidence>
<dbReference type="GO" id="GO:0005634">
    <property type="term" value="C:nucleus"/>
    <property type="evidence" value="ECO:0007669"/>
    <property type="project" value="UniProtKB-SubCell"/>
</dbReference>
<evidence type="ECO:0000256" key="4">
    <source>
        <dbReference type="ARBA" id="ARBA00023155"/>
    </source>
</evidence>
<proteinExistence type="inferred from homology"/>
<protein>
    <submittedName>
        <fullName evidence="9">Iroquois-class homeodomain protein irx-1-B-like</fullName>
    </submittedName>
</protein>
<evidence type="ECO:0000256" key="1">
    <source>
        <dbReference type="ARBA" id="ARBA00004123"/>
    </source>
</evidence>
<feature type="region of interest" description="Disordered" evidence="7">
    <location>
        <begin position="150"/>
        <end position="192"/>
    </location>
</feature>
<dbReference type="PROSITE" id="PS00027">
    <property type="entry name" value="HOMEOBOX_1"/>
    <property type="match status" value="1"/>
</dbReference>
<dbReference type="AlphaFoldDB" id="A0A8T2LAT3"/>
<dbReference type="InterPro" id="IPR008422">
    <property type="entry name" value="KN_HD"/>
</dbReference>